<comment type="caution">
    <text evidence="1">The sequence shown here is derived from an EMBL/GenBank/DDBJ whole genome shotgun (WGS) entry which is preliminary data.</text>
</comment>
<evidence type="ECO:0000313" key="1">
    <source>
        <dbReference type="EMBL" id="KAJ0021605.1"/>
    </source>
</evidence>
<accession>A0ACC0XSZ0</accession>
<keyword evidence="2" id="KW-1185">Reference proteome</keyword>
<dbReference type="EMBL" id="CM047746">
    <property type="protein sequence ID" value="KAJ0021605.1"/>
    <property type="molecule type" value="Genomic_DNA"/>
</dbReference>
<reference evidence="2" key="1">
    <citation type="journal article" date="2023" name="G3 (Bethesda)">
        <title>Genome assembly and association tests identify interacting loci associated with vigor, precocity, and sex in interspecific pistachio rootstocks.</title>
        <authorList>
            <person name="Palmer W."/>
            <person name="Jacygrad E."/>
            <person name="Sagayaradj S."/>
            <person name="Cavanaugh K."/>
            <person name="Han R."/>
            <person name="Bertier L."/>
            <person name="Beede B."/>
            <person name="Kafkas S."/>
            <person name="Golino D."/>
            <person name="Preece J."/>
            <person name="Michelmore R."/>
        </authorList>
    </citation>
    <scope>NUCLEOTIDE SEQUENCE [LARGE SCALE GENOMIC DNA]</scope>
</reference>
<organism evidence="1 2">
    <name type="scientific">Pistacia integerrima</name>
    <dbReference type="NCBI Taxonomy" id="434235"/>
    <lineage>
        <taxon>Eukaryota</taxon>
        <taxon>Viridiplantae</taxon>
        <taxon>Streptophyta</taxon>
        <taxon>Embryophyta</taxon>
        <taxon>Tracheophyta</taxon>
        <taxon>Spermatophyta</taxon>
        <taxon>Magnoliopsida</taxon>
        <taxon>eudicotyledons</taxon>
        <taxon>Gunneridae</taxon>
        <taxon>Pentapetalae</taxon>
        <taxon>rosids</taxon>
        <taxon>malvids</taxon>
        <taxon>Sapindales</taxon>
        <taxon>Anacardiaceae</taxon>
        <taxon>Pistacia</taxon>
    </lineage>
</organism>
<dbReference type="Proteomes" id="UP001163603">
    <property type="component" value="Chromosome 11"/>
</dbReference>
<gene>
    <name evidence="1" type="ORF">Pint_31139</name>
</gene>
<name>A0ACC0XSZ0_9ROSI</name>
<proteinExistence type="predicted"/>
<sequence>MAGCCIFEIAAHQPAFRALDMAGLISKINRSFISPLPTAYSSSLKRLIKSMLRKNPEHRPTAAELLRHPHLEPYVAQCHKLSPVFLPIKSELSCRDKPKGTGLASKFGTGKETKGTKATPPREFLFVWEENCHANASNFETKLESMQNELPVVKEVDTEGVHTDHRKASELRRNNKDEHNAPRLERTLSARKTLQCGNSDGAKENGLGLLKQARKSDIRELIGDSSDSLMSTITFLQSEEMRLKQDPRSHQRAEALESLLEICANLLRQERLEDLAGVLRPFGEETVSSRETAIWLTKSLMNAQKNGTGGT</sequence>
<evidence type="ECO:0000313" key="2">
    <source>
        <dbReference type="Proteomes" id="UP001163603"/>
    </source>
</evidence>
<protein>
    <submittedName>
        <fullName evidence="1">Uncharacterized protein</fullName>
    </submittedName>
</protein>